<name>A0ACC3ME95_9PEZI</name>
<evidence type="ECO:0000313" key="1">
    <source>
        <dbReference type="EMBL" id="KAK3686419.1"/>
    </source>
</evidence>
<evidence type="ECO:0000313" key="2">
    <source>
        <dbReference type="Proteomes" id="UP001281147"/>
    </source>
</evidence>
<proteinExistence type="predicted"/>
<reference evidence="1" key="1">
    <citation type="submission" date="2023-07" db="EMBL/GenBank/DDBJ databases">
        <title>Black Yeasts Isolated from many extreme environments.</title>
        <authorList>
            <person name="Coleine C."/>
            <person name="Stajich J.E."/>
            <person name="Selbmann L."/>
        </authorList>
    </citation>
    <scope>NUCLEOTIDE SEQUENCE</scope>
    <source>
        <strain evidence="1">CCFEE 5714</strain>
    </source>
</reference>
<organism evidence="1 2">
    <name type="scientific">Vermiconidia calcicola</name>
    <dbReference type="NCBI Taxonomy" id="1690605"/>
    <lineage>
        <taxon>Eukaryota</taxon>
        <taxon>Fungi</taxon>
        <taxon>Dikarya</taxon>
        <taxon>Ascomycota</taxon>
        <taxon>Pezizomycotina</taxon>
        <taxon>Dothideomycetes</taxon>
        <taxon>Dothideomycetidae</taxon>
        <taxon>Mycosphaerellales</taxon>
        <taxon>Extremaceae</taxon>
        <taxon>Vermiconidia</taxon>
    </lineage>
</organism>
<dbReference type="Proteomes" id="UP001281147">
    <property type="component" value="Unassembled WGS sequence"/>
</dbReference>
<keyword evidence="2" id="KW-1185">Reference proteome</keyword>
<gene>
    <name evidence="1" type="ORF">LTR37_019851</name>
</gene>
<dbReference type="EMBL" id="JAUTXU010000321">
    <property type="protein sequence ID" value="KAK3686419.1"/>
    <property type="molecule type" value="Genomic_DNA"/>
</dbReference>
<sequence length="501" mass="55104">MAPRSKIKDVEVQAGASESEDDLATENKRANNSASRGSKAKTMPRRASTAATKRKAAPKAQGRPPLKDRTNVQAGSDTEEVDNFEDDNGGKPKAKRAKTTTTAKKQTTSRAGSAPAKSRTTKRAPAVDLSVIPETQADPNDVSQSIENDADIMDITTAPTPPRLQHFVQRARSTSVQPLQPRPSARSVSAQPLLQPRPSARSVSAQPGYPPPRERSGSVSDTTRERRGGDPEMRRKMTDMTKKYEDLNMKYQSLQEVGRNEADANFEKLKRAADQKTKDANELIASLKKELAEARKSSNSSSSDTSGMQKQISSLTTSNEKLKTENADIRSSLQAAQNETKSLEAKLVAARQQLSHSASTQEKPSNSATTRNDLSRSVGPNATDAQKEAKMKENLYSDLTGLIIRGVKRKDAEDEYDCIQTGRNGIANDSSVTNPKTPSGLSFEESEFVYEPLLDESRDRDLMELLPDYLTEEICFPRNHAVKFYTRVVDSMTRKIIVEEE</sequence>
<comment type="caution">
    <text evidence="1">The sequence shown here is derived from an EMBL/GenBank/DDBJ whole genome shotgun (WGS) entry which is preliminary data.</text>
</comment>
<protein>
    <submittedName>
        <fullName evidence="1">Uncharacterized protein</fullName>
    </submittedName>
</protein>
<accession>A0ACC3ME95</accession>